<dbReference type="PANTHER" id="PTHR35400">
    <property type="entry name" value="SLR1083 PROTEIN"/>
    <property type="match status" value="1"/>
</dbReference>
<dbReference type="InterPro" id="IPR008538">
    <property type="entry name" value="Uma2"/>
</dbReference>
<dbReference type="Gene3D" id="3.90.1570.10">
    <property type="entry name" value="tt1808, chain A"/>
    <property type="match status" value="1"/>
</dbReference>
<keyword evidence="2" id="KW-0378">Hydrolase</keyword>
<dbReference type="RefSeq" id="WP_190578498.1">
    <property type="nucleotide sequence ID" value="NZ_CAWPQU010000010.1"/>
</dbReference>
<sequence length="205" mass="23037">MVIANSLPTLTILENGDRLNRVEFERRYTSSNIKKAELIEGLVYVASPLRFTPHAKPHSQIIGWLITYQSMRTDLEVGIEPTVRLDADNEPQPDAVLFRLGGNAQVDEDGYITGSPELIVEIAASTVSYDLHAKKRAYERNGVKEYIVWRTLDQQIDWFVLENGQYVELAPNAAGIIHSREFEGLRLNVSAILNGDISTVLKTLQ</sequence>
<protein>
    <submittedName>
        <fullName evidence="2">Uma2 family endonuclease</fullName>
    </submittedName>
</protein>
<dbReference type="SUPFAM" id="SSF52980">
    <property type="entry name" value="Restriction endonuclease-like"/>
    <property type="match status" value="1"/>
</dbReference>
<feature type="domain" description="Putative restriction endonuclease" evidence="1">
    <location>
        <begin position="23"/>
        <end position="189"/>
    </location>
</feature>
<dbReference type="InterPro" id="IPR011335">
    <property type="entry name" value="Restrct_endonuc-II-like"/>
</dbReference>
<dbReference type="CDD" id="cd06260">
    <property type="entry name" value="DUF820-like"/>
    <property type="match status" value="1"/>
</dbReference>
<dbReference type="EMBL" id="JACJQY010000018">
    <property type="protein sequence ID" value="MBD2317671.1"/>
    <property type="molecule type" value="Genomic_DNA"/>
</dbReference>
<comment type="caution">
    <text evidence="2">The sequence shown here is derived from an EMBL/GenBank/DDBJ whole genome shotgun (WGS) entry which is preliminary data.</text>
</comment>
<reference evidence="2 3" key="1">
    <citation type="journal article" date="2020" name="ISME J.">
        <title>Comparative genomics reveals insights into cyanobacterial evolution and habitat adaptation.</title>
        <authorList>
            <person name="Chen M.Y."/>
            <person name="Teng W.K."/>
            <person name="Zhao L."/>
            <person name="Hu C.X."/>
            <person name="Zhou Y.K."/>
            <person name="Han B.P."/>
            <person name="Song L.R."/>
            <person name="Shu W.S."/>
        </authorList>
    </citation>
    <scope>NUCLEOTIDE SEQUENCE [LARGE SCALE GENOMIC DNA]</scope>
    <source>
        <strain evidence="2 3">FACHB-1050</strain>
    </source>
</reference>
<keyword evidence="2" id="KW-0255">Endonuclease</keyword>
<evidence type="ECO:0000313" key="2">
    <source>
        <dbReference type="EMBL" id="MBD2317671.1"/>
    </source>
</evidence>
<dbReference type="GO" id="GO:0004519">
    <property type="term" value="F:endonuclease activity"/>
    <property type="evidence" value="ECO:0007669"/>
    <property type="project" value="UniProtKB-KW"/>
</dbReference>
<organism evidence="2 3">
    <name type="scientific">Phormidium tenue FACHB-1050</name>
    <dbReference type="NCBI Taxonomy" id="2692857"/>
    <lineage>
        <taxon>Bacteria</taxon>
        <taxon>Bacillati</taxon>
        <taxon>Cyanobacteriota</taxon>
        <taxon>Cyanophyceae</taxon>
        <taxon>Oscillatoriophycideae</taxon>
        <taxon>Oscillatoriales</taxon>
        <taxon>Oscillatoriaceae</taxon>
        <taxon>Phormidium</taxon>
    </lineage>
</organism>
<dbReference type="PANTHER" id="PTHR35400:SF3">
    <property type="entry name" value="SLL1072 PROTEIN"/>
    <property type="match status" value="1"/>
</dbReference>
<dbReference type="Pfam" id="PF05685">
    <property type="entry name" value="Uma2"/>
    <property type="match status" value="1"/>
</dbReference>
<accession>A0ABR8CD90</accession>
<keyword evidence="2" id="KW-0540">Nuclease</keyword>
<name>A0ABR8CD90_9CYAN</name>
<dbReference type="InterPro" id="IPR012296">
    <property type="entry name" value="Nuclease_put_TT1808"/>
</dbReference>
<evidence type="ECO:0000259" key="1">
    <source>
        <dbReference type="Pfam" id="PF05685"/>
    </source>
</evidence>
<dbReference type="Proteomes" id="UP000618445">
    <property type="component" value="Unassembled WGS sequence"/>
</dbReference>
<evidence type="ECO:0000313" key="3">
    <source>
        <dbReference type="Proteomes" id="UP000618445"/>
    </source>
</evidence>
<gene>
    <name evidence="2" type="ORF">H6G05_12555</name>
</gene>
<keyword evidence="3" id="KW-1185">Reference proteome</keyword>
<proteinExistence type="predicted"/>